<organism evidence="2 3">
    <name type="scientific">Antarcticibacterium flavum</name>
    <dbReference type="NCBI Taxonomy" id="2058175"/>
    <lineage>
        <taxon>Bacteria</taxon>
        <taxon>Pseudomonadati</taxon>
        <taxon>Bacteroidota</taxon>
        <taxon>Flavobacteriia</taxon>
        <taxon>Flavobacteriales</taxon>
        <taxon>Flavobacteriaceae</taxon>
        <taxon>Antarcticibacterium</taxon>
    </lineage>
</organism>
<name>A0A5B7WY86_9FLAO</name>
<evidence type="ECO:0000313" key="2">
    <source>
        <dbReference type="EMBL" id="QCY68136.1"/>
    </source>
</evidence>
<evidence type="ECO:0000313" key="3">
    <source>
        <dbReference type="Proteomes" id="UP000309016"/>
    </source>
</evidence>
<keyword evidence="1" id="KW-0472">Membrane</keyword>
<dbReference type="KEGG" id="afla:FHG64_01285"/>
<gene>
    <name evidence="2" type="ORF">FHG64_01285</name>
</gene>
<keyword evidence="1" id="KW-0812">Transmembrane</keyword>
<dbReference type="OrthoDB" id="1444868at2"/>
<protein>
    <submittedName>
        <fullName evidence="2">Uncharacterized protein</fullName>
    </submittedName>
</protein>
<keyword evidence="1" id="KW-1133">Transmembrane helix</keyword>
<evidence type="ECO:0000256" key="1">
    <source>
        <dbReference type="SAM" id="Phobius"/>
    </source>
</evidence>
<feature type="transmembrane region" description="Helical" evidence="1">
    <location>
        <begin position="69"/>
        <end position="88"/>
    </location>
</feature>
<dbReference type="EMBL" id="CP040812">
    <property type="protein sequence ID" value="QCY68136.1"/>
    <property type="molecule type" value="Genomic_DNA"/>
</dbReference>
<reference evidence="2 3" key="1">
    <citation type="submission" date="2019-06" db="EMBL/GenBank/DDBJ databases">
        <title>Complete genome sequence of Antarcticibacterium flavum KCTC 52984T from an Antarctic marine sediment.</title>
        <authorList>
            <person name="Lee Y.M."/>
            <person name="Shin S.C."/>
        </authorList>
    </citation>
    <scope>NUCLEOTIDE SEQUENCE [LARGE SCALE GENOMIC DNA]</scope>
    <source>
        <strain evidence="2 3">KCTC 52984</strain>
    </source>
</reference>
<feature type="transmembrane region" description="Helical" evidence="1">
    <location>
        <begin position="108"/>
        <end position="132"/>
    </location>
</feature>
<dbReference type="Proteomes" id="UP000309016">
    <property type="component" value="Chromosome"/>
</dbReference>
<dbReference type="AlphaFoldDB" id="A0A5B7WY86"/>
<accession>A0A5B7WY86</accession>
<proteinExistence type="predicted"/>
<dbReference type="RefSeq" id="WP_139064712.1">
    <property type="nucleotide sequence ID" value="NZ_CP040812.1"/>
</dbReference>
<keyword evidence="3" id="KW-1185">Reference proteome</keyword>
<feature type="transmembrane region" description="Helical" evidence="1">
    <location>
        <begin position="27"/>
        <end position="49"/>
    </location>
</feature>
<sequence>MAIGTFVLGEISGYQARELLTTSLSGINMLCNTVILGASTILALMLTLLSLSRAAESQINKTHYRHVLAIAKADTILIIVAIITFMLFNLPITESREVPNAWFSTIYYVSLGMAAVIGGGFIAVITMLYGTIANVILIVGLRVTDHPLVDNENEEQETER</sequence>